<dbReference type="AlphaFoldDB" id="A0AA49Q4W9"/>
<dbReference type="RefSeq" id="WP_367887851.1">
    <property type="nucleotide sequence ID" value="NZ_CP130612.1"/>
</dbReference>
<evidence type="ECO:0000313" key="4">
    <source>
        <dbReference type="EMBL" id="WKW15088.1"/>
    </source>
</evidence>
<dbReference type="GO" id="GO:0016757">
    <property type="term" value="F:glycosyltransferase activity"/>
    <property type="evidence" value="ECO:0007669"/>
    <property type="project" value="UniProtKB-KW"/>
</dbReference>
<gene>
    <name evidence="3" type="ORF">Strain138_001460</name>
    <name evidence="4" type="ORF">Strain318_001460</name>
</gene>
<accession>A0AA49Q6Y6</accession>
<proteinExistence type="predicted"/>
<keyword evidence="5" id="KW-1185">Reference proteome</keyword>
<dbReference type="EMBL" id="CP130613">
    <property type="protein sequence ID" value="WKW15088.1"/>
    <property type="molecule type" value="Genomic_DNA"/>
</dbReference>
<evidence type="ECO:0000313" key="3">
    <source>
        <dbReference type="EMBL" id="WKW12179.1"/>
    </source>
</evidence>
<dbReference type="EC" id="2.4.-.-" evidence="3"/>
<feature type="domain" description="Glycosyl transferase family 1" evidence="1">
    <location>
        <begin position="212"/>
        <end position="345"/>
    </location>
</feature>
<dbReference type="Pfam" id="PF13439">
    <property type="entry name" value="Glyco_transf_4"/>
    <property type="match status" value="1"/>
</dbReference>
<dbReference type="InterPro" id="IPR050194">
    <property type="entry name" value="Glycosyltransferase_grp1"/>
</dbReference>
<evidence type="ECO:0000259" key="2">
    <source>
        <dbReference type="Pfam" id="PF13439"/>
    </source>
</evidence>
<dbReference type="EMBL" id="CP130612">
    <property type="protein sequence ID" value="WKW12179.1"/>
    <property type="molecule type" value="Genomic_DNA"/>
</dbReference>
<organism evidence="3">
    <name type="scientific">Pseudogemmatithrix spongiicola</name>
    <dbReference type="NCBI Taxonomy" id="3062599"/>
    <lineage>
        <taxon>Bacteria</taxon>
        <taxon>Pseudomonadati</taxon>
        <taxon>Gemmatimonadota</taxon>
        <taxon>Gemmatimonadia</taxon>
        <taxon>Gemmatimonadales</taxon>
        <taxon>Gemmatimonadaceae</taxon>
        <taxon>Pseudogemmatithrix</taxon>
    </lineage>
</organism>
<name>A0AA49Q4W9_9BACT</name>
<accession>A0AA49Q4W9</accession>
<keyword evidence="3" id="KW-0328">Glycosyltransferase</keyword>
<dbReference type="PANTHER" id="PTHR45947:SF3">
    <property type="entry name" value="SULFOQUINOVOSYL TRANSFERASE SQD2"/>
    <property type="match status" value="1"/>
</dbReference>
<sequence length="389" mass="41237">MSARRILFVTHAYPRHAGDGAGSFLHRLALGLQAGGLTVRVLAPSGPKLPPAESLDGVEIRRFRYAPAGMESLAYTGTMAEQVLGSLSGKGALLGMLTAGTMAVRRMIDEFAPDVVHAHWWFPGGLLALGADRDVPLVTTMHGSDVRLARKVKLVHPLFRRVMARSAAVTAVSSWLAGEARAMAPKTAITVAPMPVDTQLFSAEATPRIPGRFLFVGRLNAQKGVRDLLEALSWAPADITLDIVGEGEDEVALKARARELGLDARITWHGAVARDALPAMYRRSQSVVMPSQHEGLGLVAVEAQLSRTPVIAYRSGGLPDVVDPQWGGRLVPAGDVRALADAMAAMHASAGAVGGWGASARSVMLDRFAPGVVAQGYRALYDRAVAARD</sequence>
<evidence type="ECO:0000313" key="5">
    <source>
        <dbReference type="Proteomes" id="UP001229955"/>
    </source>
</evidence>
<reference evidence="3" key="1">
    <citation type="submission" date="2023-07" db="EMBL/GenBank/DDBJ databases">
        <authorList>
            <person name="Haufschild T."/>
            <person name="Kallscheuer N."/>
            <person name="Hammer J."/>
            <person name="Kohn T."/>
            <person name="Kabuu M."/>
            <person name="Jogler M."/>
            <person name="Wohfarth N."/>
            <person name="Heuer A."/>
            <person name="Rohde M."/>
            <person name="van Teeseling M.C.F."/>
            <person name="Jogler C."/>
        </authorList>
    </citation>
    <scope>NUCLEOTIDE SEQUENCE</scope>
    <source>
        <strain evidence="3">Strain 138</strain>
        <strain evidence="4">Strain 318</strain>
    </source>
</reference>
<dbReference type="Pfam" id="PF00534">
    <property type="entry name" value="Glycos_transf_1"/>
    <property type="match status" value="1"/>
</dbReference>
<dbReference type="PANTHER" id="PTHR45947">
    <property type="entry name" value="SULFOQUINOVOSYL TRANSFERASE SQD2"/>
    <property type="match status" value="1"/>
</dbReference>
<protein>
    <submittedName>
        <fullName evidence="3">Glycosyltransferase</fullName>
        <ecNumber evidence="3">2.4.-.-</ecNumber>
    </submittedName>
</protein>
<dbReference type="KEGG" id="pspc:Strain318_001460"/>
<dbReference type="Proteomes" id="UP001229955">
    <property type="component" value="Chromosome"/>
</dbReference>
<evidence type="ECO:0000259" key="1">
    <source>
        <dbReference type="Pfam" id="PF00534"/>
    </source>
</evidence>
<keyword evidence="3" id="KW-0808">Transferase</keyword>
<dbReference type="InterPro" id="IPR001296">
    <property type="entry name" value="Glyco_trans_1"/>
</dbReference>
<dbReference type="InterPro" id="IPR028098">
    <property type="entry name" value="Glyco_trans_4-like_N"/>
</dbReference>
<dbReference type="Gene3D" id="3.40.50.2000">
    <property type="entry name" value="Glycogen Phosphorylase B"/>
    <property type="match status" value="2"/>
</dbReference>
<feature type="domain" description="Glycosyltransferase subfamily 4-like N-terminal" evidence="2">
    <location>
        <begin position="19"/>
        <end position="199"/>
    </location>
</feature>
<dbReference type="SUPFAM" id="SSF53756">
    <property type="entry name" value="UDP-Glycosyltransferase/glycogen phosphorylase"/>
    <property type="match status" value="1"/>
</dbReference>